<accession>M7AMF4</accession>
<dbReference type="AlphaFoldDB" id="M7AMF4"/>
<name>M7AMF4_CHEMY</name>
<evidence type="ECO:0000256" key="1">
    <source>
        <dbReference type="SAM" id="MobiDB-lite"/>
    </source>
</evidence>
<feature type="region of interest" description="Disordered" evidence="1">
    <location>
        <begin position="1"/>
        <end position="23"/>
    </location>
</feature>
<evidence type="ECO:0000313" key="3">
    <source>
        <dbReference type="Proteomes" id="UP000031443"/>
    </source>
</evidence>
<dbReference type="Proteomes" id="UP000031443">
    <property type="component" value="Unassembled WGS sequence"/>
</dbReference>
<protein>
    <submittedName>
        <fullName evidence="2">Uncharacterized protein</fullName>
    </submittedName>
</protein>
<feature type="compositionally biased region" description="Acidic residues" evidence="1">
    <location>
        <begin position="1"/>
        <end position="14"/>
    </location>
</feature>
<evidence type="ECO:0000313" key="2">
    <source>
        <dbReference type="EMBL" id="EMP25689.1"/>
    </source>
</evidence>
<dbReference type="EMBL" id="KB587548">
    <property type="protein sequence ID" value="EMP25689.1"/>
    <property type="molecule type" value="Genomic_DNA"/>
</dbReference>
<organism evidence="2 3">
    <name type="scientific">Chelonia mydas</name>
    <name type="common">Green sea-turtle</name>
    <name type="synonym">Chelonia agassizi</name>
    <dbReference type="NCBI Taxonomy" id="8469"/>
    <lineage>
        <taxon>Eukaryota</taxon>
        <taxon>Metazoa</taxon>
        <taxon>Chordata</taxon>
        <taxon>Craniata</taxon>
        <taxon>Vertebrata</taxon>
        <taxon>Euteleostomi</taxon>
        <taxon>Archelosauria</taxon>
        <taxon>Testudinata</taxon>
        <taxon>Testudines</taxon>
        <taxon>Cryptodira</taxon>
        <taxon>Durocryptodira</taxon>
        <taxon>Americhelydia</taxon>
        <taxon>Chelonioidea</taxon>
        <taxon>Cheloniidae</taxon>
        <taxon>Chelonia</taxon>
    </lineage>
</organism>
<keyword evidence="3" id="KW-1185">Reference proteome</keyword>
<sequence>MEEDFVEEEEEENEQQASGESILPGSQDLFITLEPIPSQDGIPDPEGREGTSEAILYIRSSVSPLKIVNLSECVHITKPSIECWSSALWVAIPQFLQSLLRIGILG</sequence>
<reference evidence="3" key="1">
    <citation type="journal article" date="2013" name="Nat. Genet.">
        <title>The draft genomes of soft-shell turtle and green sea turtle yield insights into the development and evolution of the turtle-specific body plan.</title>
        <authorList>
            <person name="Wang Z."/>
            <person name="Pascual-Anaya J."/>
            <person name="Zadissa A."/>
            <person name="Li W."/>
            <person name="Niimura Y."/>
            <person name="Huang Z."/>
            <person name="Li C."/>
            <person name="White S."/>
            <person name="Xiong Z."/>
            <person name="Fang D."/>
            <person name="Wang B."/>
            <person name="Ming Y."/>
            <person name="Chen Y."/>
            <person name="Zheng Y."/>
            <person name="Kuraku S."/>
            <person name="Pignatelli M."/>
            <person name="Herrero J."/>
            <person name="Beal K."/>
            <person name="Nozawa M."/>
            <person name="Li Q."/>
            <person name="Wang J."/>
            <person name="Zhang H."/>
            <person name="Yu L."/>
            <person name="Shigenobu S."/>
            <person name="Wang J."/>
            <person name="Liu J."/>
            <person name="Flicek P."/>
            <person name="Searle S."/>
            <person name="Wang J."/>
            <person name="Kuratani S."/>
            <person name="Yin Y."/>
            <person name="Aken B."/>
            <person name="Zhang G."/>
            <person name="Irie N."/>
        </authorList>
    </citation>
    <scope>NUCLEOTIDE SEQUENCE [LARGE SCALE GENOMIC DNA]</scope>
</reference>
<gene>
    <name evidence="2" type="ORF">UY3_17278</name>
</gene>
<proteinExistence type="predicted"/>